<sequence length="651" mass="74548">MPRVERSPPPTPTHEMNVQPVFSTPEVYQNMNERENSNTTSRTKRLRPDFSPECELKSFEEKVMQMLTLWKGEQDVLLEKLSSEISAIKLQNAEIKKMNADVLKSTEFLSADYYIVDLEKKVVDLQLGSRSSCIEIRNVPSNDMETSSDLTSIVHKTCGTKNFKYWDKKGIPYCRPIPFFGNSFRKYLGKISPTDQMTEIYRNFPEAKCVGCFESVHPALVLRDPQLIKHVLVADFLHFYPKGINMHQTEPLLNNIFSADGDLWKVLRQKLTVGFTTSKLKAMYPVLQQQADRLEKIVYEATAKCEEVDVRDLMARFTTDAIVACGFGVDENSLNDESSIFRKLGKRIFDIKLRDQLVFASKFIATDTFKNFRIFAPEIEDYITNIVKSIIKARDYKPIGRRDFIDLLLELRNKQTLIGGSLTKLDENGLPEKCEIGFDDNLLIAQAFILFAAGYETSAATLSFTMNQLAYNPEVQKKCQVEIDSVLKEHGEMSYEAVMKMKYLEMVFKEGLRMYPPIGFFVRQCAKKYTFPETNLTIDKGISVFIPVQAIQNDEKHFEEPHQFIPERFDPKNMNNIKKYTYLPFGDGPRICLGMRLGILESLLALATILRKYTIVPSVNSRRNLITDPTIALVQNIKGGIPLKFVLKATQ</sequence>
<dbReference type="GO" id="GO:0005789">
    <property type="term" value="C:endoplasmic reticulum membrane"/>
    <property type="evidence" value="ECO:0007669"/>
    <property type="project" value="UniProtKB-SubCell"/>
</dbReference>
<dbReference type="PRINTS" id="PR00385">
    <property type="entry name" value="P450"/>
</dbReference>
<dbReference type="InterPro" id="IPR036396">
    <property type="entry name" value="Cyt_P450_sf"/>
</dbReference>
<dbReference type="OrthoDB" id="10264063at2759"/>
<dbReference type="GO" id="GO:0016712">
    <property type="term" value="F:oxidoreductase activity, acting on paired donors, with incorporation or reduction of molecular oxygen, reduced flavin or flavoprotein as one donor, and incorporation of one atom of oxygen"/>
    <property type="evidence" value="ECO:0007669"/>
    <property type="project" value="UniProtKB-EC"/>
</dbReference>
<comment type="similarity">
    <text evidence="4 16">Belongs to the cytochrome P450 family.</text>
</comment>
<evidence type="ECO:0000313" key="18">
    <source>
        <dbReference type="EMBL" id="CAB3261975.1"/>
    </source>
</evidence>
<evidence type="ECO:0000256" key="5">
    <source>
        <dbReference type="ARBA" id="ARBA00012109"/>
    </source>
</evidence>
<keyword evidence="12 16" id="KW-0503">Monooxygenase</keyword>
<evidence type="ECO:0000256" key="13">
    <source>
        <dbReference type="ARBA" id="ARBA00023136"/>
    </source>
</evidence>
<dbReference type="GO" id="GO:0020037">
    <property type="term" value="F:heme binding"/>
    <property type="evidence" value="ECO:0007669"/>
    <property type="project" value="InterPro"/>
</dbReference>
<evidence type="ECO:0000256" key="14">
    <source>
        <dbReference type="ARBA" id="ARBA00047827"/>
    </source>
</evidence>
<dbReference type="Pfam" id="PF00067">
    <property type="entry name" value="p450"/>
    <property type="match status" value="1"/>
</dbReference>
<feature type="binding site" description="axial binding residue" evidence="15">
    <location>
        <position position="592"/>
    </location>
    <ligand>
        <name>heme</name>
        <dbReference type="ChEBI" id="CHEBI:30413"/>
    </ligand>
    <ligandPart>
        <name>Fe</name>
        <dbReference type="ChEBI" id="CHEBI:18248"/>
    </ligandPart>
</feature>
<dbReference type="GO" id="GO:0005506">
    <property type="term" value="F:iron ion binding"/>
    <property type="evidence" value="ECO:0007669"/>
    <property type="project" value="InterPro"/>
</dbReference>
<keyword evidence="11 15" id="KW-0408">Iron</keyword>
<dbReference type="InterPro" id="IPR017972">
    <property type="entry name" value="Cyt_P450_CS"/>
</dbReference>
<evidence type="ECO:0000256" key="17">
    <source>
        <dbReference type="SAM" id="MobiDB-lite"/>
    </source>
</evidence>
<dbReference type="FunFam" id="1.10.630.10:FF:000042">
    <property type="entry name" value="Cytochrome P450"/>
    <property type="match status" value="1"/>
</dbReference>
<evidence type="ECO:0000256" key="1">
    <source>
        <dbReference type="ARBA" id="ARBA00001971"/>
    </source>
</evidence>
<dbReference type="PANTHER" id="PTHR24292">
    <property type="entry name" value="CYTOCHROME P450"/>
    <property type="match status" value="1"/>
</dbReference>
<dbReference type="AlphaFoldDB" id="A0A8S1BRW4"/>
<dbReference type="InterPro" id="IPR050476">
    <property type="entry name" value="Insect_CytP450_Detox"/>
</dbReference>
<dbReference type="EMBL" id="CADEBD010001048">
    <property type="protein sequence ID" value="CAB3261975.1"/>
    <property type="molecule type" value="Genomic_DNA"/>
</dbReference>
<proteinExistence type="inferred from homology"/>
<protein>
    <recommendedName>
        <fullName evidence="5">unspecific monooxygenase</fullName>
        <ecNumber evidence="5">1.14.14.1</ecNumber>
    </recommendedName>
</protein>
<keyword evidence="7 15" id="KW-0479">Metal-binding</keyword>
<keyword evidence="9" id="KW-0492">Microsome</keyword>
<evidence type="ECO:0000256" key="9">
    <source>
        <dbReference type="ARBA" id="ARBA00022848"/>
    </source>
</evidence>
<evidence type="ECO:0000256" key="10">
    <source>
        <dbReference type="ARBA" id="ARBA00023002"/>
    </source>
</evidence>
<dbReference type="PANTHER" id="PTHR24292:SF45">
    <property type="entry name" value="CYTOCHROME P450 6G1-RELATED"/>
    <property type="match status" value="1"/>
</dbReference>
<evidence type="ECO:0000256" key="2">
    <source>
        <dbReference type="ARBA" id="ARBA00004174"/>
    </source>
</evidence>
<keyword evidence="8" id="KW-0256">Endoplasmic reticulum</keyword>
<evidence type="ECO:0000256" key="11">
    <source>
        <dbReference type="ARBA" id="ARBA00023004"/>
    </source>
</evidence>
<dbReference type="PRINTS" id="PR00463">
    <property type="entry name" value="EP450I"/>
</dbReference>
<evidence type="ECO:0000256" key="12">
    <source>
        <dbReference type="ARBA" id="ARBA00023033"/>
    </source>
</evidence>
<evidence type="ECO:0000256" key="4">
    <source>
        <dbReference type="ARBA" id="ARBA00010617"/>
    </source>
</evidence>
<comment type="catalytic activity">
    <reaction evidence="14">
        <text>an organic molecule + reduced [NADPH--hemoprotein reductase] + O2 = an alcohol + oxidized [NADPH--hemoprotein reductase] + H2O + H(+)</text>
        <dbReference type="Rhea" id="RHEA:17149"/>
        <dbReference type="Rhea" id="RHEA-COMP:11964"/>
        <dbReference type="Rhea" id="RHEA-COMP:11965"/>
        <dbReference type="ChEBI" id="CHEBI:15377"/>
        <dbReference type="ChEBI" id="CHEBI:15378"/>
        <dbReference type="ChEBI" id="CHEBI:15379"/>
        <dbReference type="ChEBI" id="CHEBI:30879"/>
        <dbReference type="ChEBI" id="CHEBI:57618"/>
        <dbReference type="ChEBI" id="CHEBI:58210"/>
        <dbReference type="ChEBI" id="CHEBI:142491"/>
        <dbReference type="EC" id="1.14.14.1"/>
    </reaction>
</comment>
<reference evidence="18 19" key="1">
    <citation type="submission" date="2020-04" db="EMBL/GenBank/DDBJ databases">
        <authorList>
            <person name="Wallbank WR R."/>
            <person name="Pardo Diaz C."/>
            <person name="Kozak K."/>
            <person name="Martin S."/>
            <person name="Jiggins C."/>
            <person name="Moest M."/>
            <person name="Warren A I."/>
            <person name="Byers J.R.P. K."/>
            <person name="Montejo-Kovacevich G."/>
            <person name="Yen C E."/>
        </authorList>
    </citation>
    <scope>NUCLEOTIDE SEQUENCE [LARGE SCALE GENOMIC DNA]</scope>
</reference>
<keyword evidence="6 15" id="KW-0349">Heme</keyword>
<dbReference type="SUPFAM" id="SSF48264">
    <property type="entry name" value="Cytochrome P450"/>
    <property type="match status" value="1"/>
</dbReference>
<evidence type="ECO:0000256" key="3">
    <source>
        <dbReference type="ARBA" id="ARBA00004406"/>
    </source>
</evidence>
<gene>
    <name evidence="18" type="ORF">APLA_LOCUS17464</name>
</gene>
<feature type="region of interest" description="Disordered" evidence="17">
    <location>
        <begin position="1"/>
        <end position="21"/>
    </location>
</feature>
<name>A0A8S1BRW4_ARCPL</name>
<comment type="caution">
    <text evidence="18">The sequence shown here is derived from an EMBL/GenBank/DDBJ whole genome shotgun (WGS) entry which is preliminary data.</text>
</comment>
<dbReference type="InterPro" id="IPR002401">
    <property type="entry name" value="Cyt_P450_E_grp-I"/>
</dbReference>
<dbReference type="InterPro" id="IPR001128">
    <property type="entry name" value="Cyt_P450"/>
</dbReference>
<dbReference type="Proteomes" id="UP000494256">
    <property type="component" value="Unassembled WGS sequence"/>
</dbReference>
<comment type="subcellular location">
    <subcellularLocation>
        <location evidence="3">Endoplasmic reticulum membrane</location>
        <topology evidence="3">Peripheral membrane protein</topology>
    </subcellularLocation>
    <subcellularLocation>
        <location evidence="2">Microsome membrane</location>
        <topology evidence="2">Peripheral membrane protein</topology>
    </subcellularLocation>
</comment>
<accession>A0A8S1BRW4</accession>
<dbReference type="Gene3D" id="1.10.630.10">
    <property type="entry name" value="Cytochrome P450"/>
    <property type="match status" value="1"/>
</dbReference>
<organism evidence="18 19">
    <name type="scientific">Arctia plantaginis</name>
    <name type="common">Wood tiger moth</name>
    <name type="synonym">Phalaena plantaginis</name>
    <dbReference type="NCBI Taxonomy" id="874455"/>
    <lineage>
        <taxon>Eukaryota</taxon>
        <taxon>Metazoa</taxon>
        <taxon>Ecdysozoa</taxon>
        <taxon>Arthropoda</taxon>
        <taxon>Hexapoda</taxon>
        <taxon>Insecta</taxon>
        <taxon>Pterygota</taxon>
        <taxon>Neoptera</taxon>
        <taxon>Endopterygota</taxon>
        <taxon>Lepidoptera</taxon>
        <taxon>Glossata</taxon>
        <taxon>Ditrysia</taxon>
        <taxon>Noctuoidea</taxon>
        <taxon>Erebidae</taxon>
        <taxon>Arctiinae</taxon>
        <taxon>Arctia</taxon>
    </lineage>
</organism>
<evidence type="ECO:0000256" key="16">
    <source>
        <dbReference type="RuleBase" id="RU000461"/>
    </source>
</evidence>
<dbReference type="EC" id="1.14.14.1" evidence="5"/>
<keyword evidence="13" id="KW-0472">Membrane</keyword>
<evidence type="ECO:0000256" key="15">
    <source>
        <dbReference type="PIRSR" id="PIRSR602401-1"/>
    </source>
</evidence>
<evidence type="ECO:0000256" key="7">
    <source>
        <dbReference type="ARBA" id="ARBA00022723"/>
    </source>
</evidence>
<comment type="cofactor">
    <cofactor evidence="1 15">
        <name>heme</name>
        <dbReference type="ChEBI" id="CHEBI:30413"/>
    </cofactor>
</comment>
<evidence type="ECO:0000256" key="6">
    <source>
        <dbReference type="ARBA" id="ARBA00022617"/>
    </source>
</evidence>
<keyword evidence="10 16" id="KW-0560">Oxidoreductase</keyword>
<dbReference type="CDD" id="cd11056">
    <property type="entry name" value="CYP6-like"/>
    <property type="match status" value="1"/>
</dbReference>
<evidence type="ECO:0000313" key="19">
    <source>
        <dbReference type="Proteomes" id="UP000494256"/>
    </source>
</evidence>
<dbReference type="PROSITE" id="PS00086">
    <property type="entry name" value="CYTOCHROME_P450"/>
    <property type="match status" value="1"/>
</dbReference>
<evidence type="ECO:0000256" key="8">
    <source>
        <dbReference type="ARBA" id="ARBA00022824"/>
    </source>
</evidence>